<feature type="binding site" evidence="2">
    <location>
        <position position="267"/>
    </location>
    <ligand>
        <name>Zn(2+)</name>
        <dbReference type="ChEBI" id="CHEBI:29105"/>
    </ligand>
</feature>
<keyword evidence="2" id="KW-0479">Metal-binding</keyword>
<dbReference type="GO" id="GO:0031179">
    <property type="term" value="P:peptide modification"/>
    <property type="evidence" value="ECO:0007669"/>
    <property type="project" value="InterPro"/>
</dbReference>
<dbReference type="GO" id="GO:0005886">
    <property type="term" value="C:plasma membrane"/>
    <property type="evidence" value="ECO:0007669"/>
    <property type="project" value="TreeGrafter"/>
</dbReference>
<dbReference type="InterPro" id="IPR007822">
    <property type="entry name" value="LANC-like"/>
</dbReference>
<name>A0A9P0DB29_9CUCU</name>
<protein>
    <recommendedName>
        <fullName evidence="5">LanC-like protein 2</fullName>
    </recommendedName>
</protein>
<dbReference type="AlphaFoldDB" id="A0A9P0DB29"/>
<dbReference type="PANTHER" id="PTHR12736">
    <property type="entry name" value="LANC-LIKE PROTEIN"/>
    <property type="match status" value="1"/>
</dbReference>
<dbReference type="SMART" id="SM01260">
    <property type="entry name" value="LANC_like"/>
    <property type="match status" value="1"/>
</dbReference>
<dbReference type="InterPro" id="IPR012341">
    <property type="entry name" value="6hp_glycosidase-like_sf"/>
</dbReference>
<feature type="binding site" evidence="2">
    <location>
        <position position="314"/>
    </location>
    <ligand>
        <name>Zn(2+)</name>
        <dbReference type="ChEBI" id="CHEBI:29105"/>
    </ligand>
</feature>
<dbReference type="GO" id="GO:0046872">
    <property type="term" value="F:metal ion binding"/>
    <property type="evidence" value="ECO:0007669"/>
    <property type="project" value="UniProtKB-KW"/>
</dbReference>
<dbReference type="PRINTS" id="PR01951">
    <property type="entry name" value="LANCEUKARYTE"/>
</dbReference>
<dbReference type="PANTHER" id="PTHR12736:SF21">
    <property type="entry name" value="LANC-LIKE PROTEIN 2"/>
    <property type="match status" value="1"/>
</dbReference>
<evidence type="ECO:0000256" key="1">
    <source>
        <dbReference type="ARBA" id="ARBA00007179"/>
    </source>
</evidence>
<feature type="binding site" evidence="2">
    <location>
        <position position="313"/>
    </location>
    <ligand>
        <name>Zn(2+)</name>
        <dbReference type="ChEBI" id="CHEBI:29105"/>
    </ligand>
</feature>
<evidence type="ECO:0000313" key="4">
    <source>
        <dbReference type="Proteomes" id="UP001153636"/>
    </source>
</evidence>
<gene>
    <name evidence="3" type="ORF">PSYICH_LOCUS15583</name>
</gene>
<dbReference type="Proteomes" id="UP001153636">
    <property type="component" value="Chromosome 9"/>
</dbReference>
<dbReference type="Pfam" id="PF05147">
    <property type="entry name" value="LANC_like"/>
    <property type="match status" value="1"/>
</dbReference>
<dbReference type="PRINTS" id="PR01950">
    <property type="entry name" value="LANCSUPER"/>
</dbReference>
<organism evidence="3 4">
    <name type="scientific">Psylliodes chrysocephalus</name>
    <dbReference type="NCBI Taxonomy" id="3402493"/>
    <lineage>
        <taxon>Eukaryota</taxon>
        <taxon>Metazoa</taxon>
        <taxon>Ecdysozoa</taxon>
        <taxon>Arthropoda</taxon>
        <taxon>Hexapoda</taxon>
        <taxon>Insecta</taxon>
        <taxon>Pterygota</taxon>
        <taxon>Neoptera</taxon>
        <taxon>Endopterygota</taxon>
        <taxon>Coleoptera</taxon>
        <taxon>Polyphaga</taxon>
        <taxon>Cucujiformia</taxon>
        <taxon>Chrysomeloidea</taxon>
        <taxon>Chrysomelidae</taxon>
        <taxon>Galerucinae</taxon>
        <taxon>Alticini</taxon>
        <taxon>Psylliodes</taxon>
    </lineage>
</organism>
<comment type="similarity">
    <text evidence="1">Belongs to the LanC-like protein family.</text>
</comment>
<sequence length="394" mass="44869">MSQKFFANPFADYNETEGCIPDLGCDGRFCKCVNAKWKATEEQFQYLDFKDYSVYTGTAGYALLKLRKDPNNPKNLKEIKKLLCLDKLRSRRHTFLCGDAGPLAVGIVVNDKLGKHEEVDHLIAKLTLLSKDVLNVHSDLPNEYLYGRAGYLYAVLYVNENVSPPPFEDNFITQLIESILACGRDIAKAGRFKCPLMYQWHDSYYLGAAHGLAGILYLLLQARRYINETDLNNVIRPTIEYLLTQRFPSGNFPSSIGKDVDKYVQWCHGAPGFVYMLTTAYKVFQDTSYLQAALDCGDVIWERGLVRKGYSLCHGVSGNGYCFLELYQTTQERKHLYRATKFAEWCLEYSKQHEELSPDRPLSLFEGIAGPMYFLLDIQQPMEAKFPGFSLASV</sequence>
<evidence type="ECO:0008006" key="5">
    <source>
        <dbReference type="Google" id="ProtNLM"/>
    </source>
</evidence>
<dbReference type="GO" id="GO:0005975">
    <property type="term" value="P:carbohydrate metabolic process"/>
    <property type="evidence" value="ECO:0007669"/>
    <property type="project" value="InterPro"/>
</dbReference>
<reference evidence="3" key="1">
    <citation type="submission" date="2022-01" db="EMBL/GenBank/DDBJ databases">
        <authorList>
            <person name="King R."/>
        </authorList>
    </citation>
    <scope>NUCLEOTIDE SEQUENCE</scope>
</reference>
<keyword evidence="4" id="KW-1185">Reference proteome</keyword>
<dbReference type="EMBL" id="OV651821">
    <property type="protein sequence ID" value="CAH1115031.1"/>
    <property type="molecule type" value="Genomic_DNA"/>
</dbReference>
<dbReference type="InterPro" id="IPR020464">
    <property type="entry name" value="LanC-like_prot_euk"/>
</dbReference>
<dbReference type="Gene3D" id="1.50.10.10">
    <property type="match status" value="1"/>
</dbReference>
<evidence type="ECO:0000313" key="3">
    <source>
        <dbReference type="EMBL" id="CAH1115031.1"/>
    </source>
</evidence>
<dbReference type="SUPFAM" id="SSF158745">
    <property type="entry name" value="LanC-like"/>
    <property type="match status" value="1"/>
</dbReference>
<evidence type="ECO:0000256" key="2">
    <source>
        <dbReference type="PIRSR" id="PIRSR607822-1"/>
    </source>
</evidence>
<accession>A0A9P0DB29</accession>
<keyword evidence="2" id="KW-0862">Zinc</keyword>
<dbReference type="CDD" id="cd04794">
    <property type="entry name" value="euk_LANCL"/>
    <property type="match status" value="1"/>
</dbReference>
<proteinExistence type="inferred from homology"/>
<dbReference type="OrthoDB" id="10257263at2759"/>